<proteinExistence type="inferred from homology"/>
<dbReference type="InterPro" id="IPR013087">
    <property type="entry name" value="Znf_C2H2_type"/>
</dbReference>
<name>A0A498I8T9_MALDO</name>
<evidence type="ECO:0000256" key="10">
    <source>
        <dbReference type="PROSITE-ProRule" id="PRU00042"/>
    </source>
</evidence>
<reference evidence="13 14" key="1">
    <citation type="submission" date="2018-10" db="EMBL/GenBank/DDBJ databases">
        <title>A high-quality apple genome assembly.</title>
        <authorList>
            <person name="Hu J."/>
        </authorList>
    </citation>
    <scope>NUCLEOTIDE SEQUENCE [LARGE SCALE GENOMIC DNA]</scope>
    <source>
        <strain evidence="14">cv. HFTH1</strain>
        <tissue evidence="13">Young leaf</tissue>
    </source>
</reference>
<sequence>MQTPFTSTTIDEDFQDEDSIFLSLGPPGLDNHVPKQYHLIYHHQSSSSTQPDHHQTFYHDYPNPNPDPEDGTVTVALNIGPPSSGGGRPSSSFISNPNHNHIGGPVEGQYWIPSPAQILVGPTQFSCPVCSKTFNRYNNMQMHMWGHGSEYRKGPESLRGTKPASSVLRLPCYCCAEGCKNNIEHPRSRPLKDFRTLQTHYKRKHGTKPFGCRKCGKPFAVRGDWRTHEKNCGKLWFCICGSDFKHKRSLKDHVRGFGDGHAPYAVELCTEPEEEDHMDDEDDDNNDDDLVIN</sequence>
<dbReference type="FunFam" id="3.30.160.60:FF:001230">
    <property type="entry name" value="zinc finger protein WIP2-like"/>
    <property type="match status" value="1"/>
</dbReference>
<comment type="caution">
    <text evidence="13">The sequence shown here is derived from an EMBL/GenBank/DDBJ whole genome shotgun (WGS) entry which is preliminary data.</text>
</comment>
<keyword evidence="3" id="KW-0677">Repeat</keyword>
<evidence type="ECO:0000256" key="4">
    <source>
        <dbReference type="ARBA" id="ARBA00022771"/>
    </source>
</evidence>
<evidence type="ECO:0000256" key="11">
    <source>
        <dbReference type="SAM" id="MobiDB-lite"/>
    </source>
</evidence>
<keyword evidence="4 10" id="KW-0863">Zinc-finger</keyword>
<dbReference type="FunFam" id="3.30.160.60:FF:000523">
    <property type="entry name" value="Zinc finger protein WIP2"/>
    <property type="match status" value="1"/>
</dbReference>
<protein>
    <recommendedName>
        <fullName evidence="12">C2H2-type domain-containing protein</fullName>
    </recommendedName>
</protein>
<dbReference type="PANTHER" id="PTHR45878:SF1">
    <property type="entry name" value="ZINC FINGER PROTEIN WIP2"/>
    <property type="match status" value="1"/>
</dbReference>
<evidence type="ECO:0000256" key="3">
    <source>
        <dbReference type="ARBA" id="ARBA00022737"/>
    </source>
</evidence>
<dbReference type="InterPro" id="IPR043584">
    <property type="entry name" value="WIP1/2/3/4/5/6"/>
</dbReference>
<evidence type="ECO:0000256" key="1">
    <source>
        <dbReference type="ARBA" id="ARBA00004123"/>
    </source>
</evidence>
<dbReference type="GO" id="GO:0008270">
    <property type="term" value="F:zinc ion binding"/>
    <property type="evidence" value="ECO:0007669"/>
    <property type="project" value="UniProtKB-KW"/>
</dbReference>
<dbReference type="OrthoDB" id="6077919at2759"/>
<dbReference type="InterPro" id="IPR036236">
    <property type="entry name" value="Znf_C2H2_sf"/>
</dbReference>
<evidence type="ECO:0000256" key="5">
    <source>
        <dbReference type="ARBA" id="ARBA00022833"/>
    </source>
</evidence>
<dbReference type="Pfam" id="PF00096">
    <property type="entry name" value="zf-C2H2"/>
    <property type="match status" value="1"/>
</dbReference>
<evidence type="ECO:0000256" key="2">
    <source>
        <dbReference type="ARBA" id="ARBA00022723"/>
    </source>
</evidence>
<dbReference type="PROSITE" id="PS00028">
    <property type="entry name" value="ZINC_FINGER_C2H2_1"/>
    <property type="match status" value="1"/>
</dbReference>
<keyword evidence="2" id="KW-0479">Metal-binding</keyword>
<dbReference type="PANTHER" id="PTHR45878">
    <property type="entry name" value="ZINC FINGER PROTEIN WIP2"/>
    <property type="match status" value="1"/>
</dbReference>
<dbReference type="InterPro" id="IPR059161">
    <property type="entry name" value="Znf-C2H2_STOP1/2_3rd"/>
</dbReference>
<evidence type="ECO:0000313" key="14">
    <source>
        <dbReference type="Proteomes" id="UP000290289"/>
    </source>
</evidence>
<dbReference type="SMART" id="SM00355">
    <property type="entry name" value="ZnF_C2H2"/>
    <property type="match status" value="3"/>
</dbReference>
<keyword evidence="6" id="KW-0805">Transcription regulation</keyword>
<dbReference type="InterPro" id="IPR055187">
    <property type="entry name" value="C2CH-3rd_BIRD-IDD"/>
</dbReference>
<dbReference type="Gramene" id="mRNA:MD13G0040500">
    <property type="protein sequence ID" value="mRNA:MD13G0040500"/>
    <property type="gene ID" value="MD13G0040500"/>
</dbReference>
<evidence type="ECO:0000256" key="9">
    <source>
        <dbReference type="ARBA" id="ARBA00023452"/>
    </source>
</evidence>
<feature type="domain" description="C2H2-type" evidence="12">
    <location>
        <begin position="125"/>
        <end position="152"/>
    </location>
</feature>
<dbReference type="EMBL" id="RDQH01000339">
    <property type="protein sequence ID" value="RXH79339.1"/>
    <property type="molecule type" value="Genomic_DNA"/>
</dbReference>
<accession>A0A498I8T9</accession>
<evidence type="ECO:0000259" key="12">
    <source>
        <dbReference type="PROSITE" id="PS50157"/>
    </source>
</evidence>
<keyword evidence="8" id="KW-0539">Nucleus</keyword>
<keyword evidence="7" id="KW-0804">Transcription</keyword>
<organism evidence="13 14">
    <name type="scientific">Malus domestica</name>
    <name type="common">Apple</name>
    <name type="synonym">Pyrus malus</name>
    <dbReference type="NCBI Taxonomy" id="3750"/>
    <lineage>
        <taxon>Eukaryota</taxon>
        <taxon>Viridiplantae</taxon>
        <taxon>Streptophyta</taxon>
        <taxon>Embryophyta</taxon>
        <taxon>Tracheophyta</taxon>
        <taxon>Spermatophyta</taxon>
        <taxon>Magnoliopsida</taxon>
        <taxon>eudicotyledons</taxon>
        <taxon>Gunneridae</taxon>
        <taxon>Pentapetalae</taxon>
        <taxon>rosids</taxon>
        <taxon>fabids</taxon>
        <taxon>Rosales</taxon>
        <taxon>Rosaceae</taxon>
        <taxon>Amygdaloideae</taxon>
        <taxon>Maleae</taxon>
        <taxon>Malus</taxon>
    </lineage>
</organism>
<dbReference type="Gene3D" id="3.30.160.60">
    <property type="entry name" value="Classic Zinc Finger"/>
    <property type="match status" value="2"/>
</dbReference>
<comment type="subcellular location">
    <subcellularLocation>
        <location evidence="1">Nucleus</location>
    </subcellularLocation>
</comment>
<feature type="region of interest" description="Disordered" evidence="11">
    <location>
        <begin position="273"/>
        <end position="293"/>
    </location>
</feature>
<dbReference type="AlphaFoldDB" id="A0A498I8T9"/>
<dbReference type="GO" id="GO:0005634">
    <property type="term" value="C:nucleus"/>
    <property type="evidence" value="ECO:0007669"/>
    <property type="project" value="UniProtKB-SubCell"/>
</dbReference>
<comment type="similarity">
    <text evidence="9">Belongs to the WIP C2H2-type zinc-finger protein family.</text>
</comment>
<evidence type="ECO:0000256" key="8">
    <source>
        <dbReference type="ARBA" id="ARBA00023242"/>
    </source>
</evidence>
<evidence type="ECO:0000313" key="13">
    <source>
        <dbReference type="EMBL" id="RXH79339.1"/>
    </source>
</evidence>
<dbReference type="PROSITE" id="PS50157">
    <property type="entry name" value="ZINC_FINGER_C2H2_2"/>
    <property type="match status" value="1"/>
</dbReference>
<dbReference type="SUPFAM" id="SSF57667">
    <property type="entry name" value="beta-beta-alpha zinc fingers"/>
    <property type="match status" value="2"/>
</dbReference>
<gene>
    <name evidence="13" type="ORF">DVH24_040486</name>
</gene>
<keyword evidence="5" id="KW-0862">Zinc</keyword>
<dbReference type="Pfam" id="PF23115">
    <property type="entry name" value="zf-C2H2_STOP2_3rd"/>
    <property type="match status" value="1"/>
</dbReference>
<dbReference type="Proteomes" id="UP000290289">
    <property type="component" value="Chromosome 13"/>
</dbReference>
<dbReference type="GO" id="GO:0003700">
    <property type="term" value="F:DNA-binding transcription factor activity"/>
    <property type="evidence" value="ECO:0007669"/>
    <property type="project" value="InterPro"/>
</dbReference>
<dbReference type="Pfam" id="PF22995">
    <property type="entry name" value="C2CH-3rd_BIRD-IDD"/>
    <property type="match status" value="1"/>
</dbReference>
<evidence type="ECO:0000256" key="6">
    <source>
        <dbReference type="ARBA" id="ARBA00023015"/>
    </source>
</evidence>
<evidence type="ECO:0000256" key="7">
    <source>
        <dbReference type="ARBA" id="ARBA00023163"/>
    </source>
</evidence>
<dbReference type="STRING" id="3750.A0A498I8T9"/>
<keyword evidence="14" id="KW-1185">Reference proteome</keyword>